<proteinExistence type="predicted"/>
<sequence>MLTRSVRMTDQVMPYIRKESSVCPQSLVWSGGLGGLEATTTALCPKAGSNRPGRGQGLRMRSEMQLTVTLRLRSGGSNSPRVWERGGRGLLGERWGDSQPTTAGGGGPDCQGMAAQAHAQQDNRRRRLCNRDSKGDNPLFGLWRMIGMCVCVCVCELVALSLASETLARQDGRRPLSRMEEVSRDRHFQGSKLLTYLLCQLSASRCWRRRRDTVFSMAIEVHIRVVCMIPSRGMHYTAQSPNHGSPSSTFIYGLPKHPAHPHSHPISTLHHSSSILFPFPALNPDMRSHERQTRPTSYTHVSPRSKSNPSPSHIARDEH</sequence>
<gene>
    <name evidence="2" type="ORF">P280DRAFT_217935</name>
</gene>
<keyword evidence="3" id="KW-1185">Reference proteome</keyword>
<accession>A0A6A6S7U6</accession>
<protein>
    <submittedName>
        <fullName evidence="2">Uncharacterized protein</fullName>
    </submittedName>
</protein>
<feature type="region of interest" description="Disordered" evidence="1">
    <location>
        <begin position="247"/>
        <end position="267"/>
    </location>
</feature>
<organism evidence="2 3">
    <name type="scientific">Massarina eburnea CBS 473.64</name>
    <dbReference type="NCBI Taxonomy" id="1395130"/>
    <lineage>
        <taxon>Eukaryota</taxon>
        <taxon>Fungi</taxon>
        <taxon>Dikarya</taxon>
        <taxon>Ascomycota</taxon>
        <taxon>Pezizomycotina</taxon>
        <taxon>Dothideomycetes</taxon>
        <taxon>Pleosporomycetidae</taxon>
        <taxon>Pleosporales</taxon>
        <taxon>Massarineae</taxon>
        <taxon>Massarinaceae</taxon>
        <taxon>Massarina</taxon>
    </lineage>
</organism>
<evidence type="ECO:0000313" key="2">
    <source>
        <dbReference type="EMBL" id="KAF2643809.1"/>
    </source>
</evidence>
<name>A0A6A6S7U6_9PLEO</name>
<feature type="region of interest" description="Disordered" evidence="1">
    <location>
        <begin position="75"/>
        <end position="130"/>
    </location>
</feature>
<evidence type="ECO:0000313" key="3">
    <source>
        <dbReference type="Proteomes" id="UP000799753"/>
    </source>
</evidence>
<evidence type="ECO:0000256" key="1">
    <source>
        <dbReference type="SAM" id="MobiDB-lite"/>
    </source>
</evidence>
<reference evidence="2" key="1">
    <citation type="journal article" date="2020" name="Stud. Mycol.">
        <title>101 Dothideomycetes genomes: a test case for predicting lifestyles and emergence of pathogens.</title>
        <authorList>
            <person name="Haridas S."/>
            <person name="Albert R."/>
            <person name="Binder M."/>
            <person name="Bloem J."/>
            <person name="Labutti K."/>
            <person name="Salamov A."/>
            <person name="Andreopoulos B."/>
            <person name="Baker S."/>
            <person name="Barry K."/>
            <person name="Bills G."/>
            <person name="Bluhm B."/>
            <person name="Cannon C."/>
            <person name="Castanera R."/>
            <person name="Culley D."/>
            <person name="Daum C."/>
            <person name="Ezra D."/>
            <person name="Gonzalez J."/>
            <person name="Henrissat B."/>
            <person name="Kuo A."/>
            <person name="Liang C."/>
            <person name="Lipzen A."/>
            <person name="Lutzoni F."/>
            <person name="Magnuson J."/>
            <person name="Mondo S."/>
            <person name="Nolan M."/>
            <person name="Ohm R."/>
            <person name="Pangilinan J."/>
            <person name="Park H.-J."/>
            <person name="Ramirez L."/>
            <person name="Alfaro M."/>
            <person name="Sun H."/>
            <person name="Tritt A."/>
            <person name="Yoshinaga Y."/>
            <person name="Zwiers L.-H."/>
            <person name="Turgeon B."/>
            <person name="Goodwin S."/>
            <person name="Spatafora J."/>
            <person name="Crous P."/>
            <person name="Grigoriev I."/>
        </authorList>
    </citation>
    <scope>NUCLEOTIDE SEQUENCE</scope>
    <source>
        <strain evidence="2">CBS 473.64</strain>
    </source>
</reference>
<feature type="region of interest" description="Disordered" evidence="1">
    <location>
        <begin position="281"/>
        <end position="319"/>
    </location>
</feature>
<dbReference type="AlphaFoldDB" id="A0A6A6S7U6"/>
<dbReference type="EMBL" id="MU006779">
    <property type="protein sequence ID" value="KAF2643809.1"/>
    <property type="molecule type" value="Genomic_DNA"/>
</dbReference>
<feature type="compositionally biased region" description="Polar residues" evidence="1">
    <location>
        <begin position="294"/>
        <end position="311"/>
    </location>
</feature>
<dbReference type="Proteomes" id="UP000799753">
    <property type="component" value="Unassembled WGS sequence"/>
</dbReference>